<evidence type="ECO:0000313" key="2">
    <source>
        <dbReference type="EMBL" id="MDF2954314.1"/>
    </source>
</evidence>
<proteinExistence type="predicted"/>
<comment type="caution">
    <text evidence="2">The sequence shown here is derived from an EMBL/GenBank/DDBJ whole genome shotgun (WGS) entry which is preliminary data.</text>
</comment>
<feature type="transmembrane region" description="Helical" evidence="1">
    <location>
        <begin position="16"/>
        <end position="34"/>
    </location>
</feature>
<reference evidence="2" key="1">
    <citation type="submission" date="2022-11" db="EMBL/GenBank/DDBJ databases">
        <title>Candidatus Alkanophaga archaea from heated hydrothermal vent sediment oxidize petroleum alkanes.</title>
        <authorList>
            <person name="Zehnle H."/>
            <person name="Laso-Perez R."/>
            <person name="Lipp J."/>
            <person name="Teske A."/>
            <person name="Wegener G."/>
        </authorList>
    </citation>
    <scope>NUCLEOTIDE SEQUENCE</scope>
    <source>
        <strain evidence="2">MCA70</strain>
    </source>
</reference>
<evidence type="ECO:0000256" key="1">
    <source>
        <dbReference type="SAM" id="Phobius"/>
    </source>
</evidence>
<dbReference type="Proteomes" id="UP001144110">
    <property type="component" value="Unassembled WGS sequence"/>
</dbReference>
<dbReference type="EMBL" id="JAPHEG010000009">
    <property type="protein sequence ID" value="MDF2954314.1"/>
    <property type="molecule type" value="Genomic_DNA"/>
</dbReference>
<gene>
    <name evidence="2" type="ORF">OD816_001559</name>
</gene>
<keyword evidence="1" id="KW-0472">Membrane</keyword>
<dbReference type="AlphaFoldDB" id="A0AAE3TG79"/>
<evidence type="ECO:0000313" key="3">
    <source>
        <dbReference type="Proteomes" id="UP001144110"/>
    </source>
</evidence>
<keyword evidence="1" id="KW-0812">Transmembrane</keyword>
<organism evidence="2 3">
    <name type="scientific">Candidatus Thermodesulfobacterium syntrophicum</name>
    <dbReference type="NCBI Taxonomy" id="3060442"/>
    <lineage>
        <taxon>Bacteria</taxon>
        <taxon>Pseudomonadati</taxon>
        <taxon>Thermodesulfobacteriota</taxon>
        <taxon>Thermodesulfobacteria</taxon>
        <taxon>Thermodesulfobacteriales</taxon>
        <taxon>Thermodesulfobacteriaceae</taxon>
        <taxon>Thermodesulfobacterium</taxon>
    </lineage>
</organism>
<accession>A0AAE3TG79</accession>
<keyword evidence="1" id="KW-1133">Transmembrane helix</keyword>
<name>A0AAE3TG79_9BACT</name>
<protein>
    <submittedName>
        <fullName evidence="2">Uncharacterized protein</fullName>
    </submittedName>
</protein>
<sequence>MSKKKFIWNYLKSSPWYLWVIRISGAVLIAYIIIKALKI</sequence>